<dbReference type="Gene3D" id="3.40.50.1700">
    <property type="entry name" value="Glycoside hydrolase family 3 C-terminal domain"/>
    <property type="match status" value="1"/>
</dbReference>
<dbReference type="Pfam" id="PF00933">
    <property type="entry name" value="Glyco_hydro_3"/>
    <property type="match status" value="1"/>
</dbReference>
<keyword evidence="3" id="KW-0119">Carbohydrate metabolism</keyword>
<dbReference type="Gene3D" id="2.60.120.260">
    <property type="entry name" value="Galactose-binding domain-like"/>
    <property type="match status" value="1"/>
</dbReference>
<dbReference type="OrthoDB" id="9805821at2"/>
<dbReference type="InterPro" id="IPR036881">
    <property type="entry name" value="Glyco_hydro_3_C_sf"/>
</dbReference>
<evidence type="ECO:0000313" key="8">
    <source>
        <dbReference type="Proteomes" id="UP000253606"/>
    </source>
</evidence>
<dbReference type="InterPro" id="IPR017853">
    <property type="entry name" value="GH"/>
</dbReference>
<gene>
    <name evidence="7" type="ORF">ACPOL_4613</name>
</gene>
<dbReference type="SUPFAM" id="SSF52279">
    <property type="entry name" value="Beta-D-glucan exohydrolase, C-terminal domain"/>
    <property type="match status" value="1"/>
</dbReference>
<comment type="similarity">
    <text evidence="1 4">Belongs to the glycosyl hydrolase 3 family.</text>
</comment>
<evidence type="ECO:0000256" key="4">
    <source>
        <dbReference type="RuleBase" id="RU361161"/>
    </source>
</evidence>
<dbReference type="Gene3D" id="2.60.40.10">
    <property type="entry name" value="Immunoglobulins"/>
    <property type="match status" value="1"/>
</dbReference>
<keyword evidence="2 4" id="KW-0378">Hydrolase</keyword>
<dbReference type="InterPro" id="IPR036962">
    <property type="entry name" value="Glyco_hydro_3_N_sf"/>
</dbReference>
<evidence type="ECO:0000256" key="5">
    <source>
        <dbReference type="SAM" id="SignalP"/>
    </source>
</evidence>
<dbReference type="AlphaFoldDB" id="A0A2Z5G5G1"/>
<dbReference type="Proteomes" id="UP000253606">
    <property type="component" value="Chromosome"/>
</dbReference>
<accession>A0A2Z5G5G1</accession>
<protein>
    <submittedName>
        <fullName evidence="7">Beta-glucosidase</fullName>
    </submittedName>
</protein>
<dbReference type="GO" id="GO:0005975">
    <property type="term" value="P:carbohydrate metabolic process"/>
    <property type="evidence" value="ECO:0007669"/>
    <property type="project" value="InterPro"/>
</dbReference>
<evidence type="ECO:0000256" key="1">
    <source>
        <dbReference type="ARBA" id="ARBA00005336"/>
    </source>
</evidence>
<dbReference type="KEGG" id="abas:ACPOL_4613"/>
<feature type="chain" id="PRO_5016395066" evidence="5">
    <location>
        <begin position="25"/>
        <end position="843"/>
    </location>
</feature>
<dbReference type="PROSITE" id="PS51820">
    <property type="entry name" value="PA14"/>
    <property type="match status" value="1"/>
</dbReference>
<dbReference type="GO" id="GO:0008422">
    <property type="term" value="F:beta-glucosidase activity"/>
    <property type="evidence" value="ECO:0007669"/>
    <property type="project" value="UniProtKB-ARBA"/>
</dbReference>
<dbReference type="FunFam" id="2.60.40.10:FF:000495">
    <property type="entry name" value="Periplasmic beta-glucosidase"/>
    <property type="match status" value="1"/>
</dbReference>
<feature type="signal peptide" evidence="5">
    <location>
        <begin position="1"/>
        <end position="24"/>
    </location>
</feature>
<feature type="domain" description="PA14" evidence="6">
    <location>
        <begin position="429"/>
        <end position="572"/>
    </location>
</feature>
<dbReference type="InterPro" id="IPR050288">
    <property type="entry name" value="Cellulose_deg_GH3"/>
</dbReference>
<name>A0A2Z5G5G1_9BACT</name>
<dbReference type="Pfam" id="PF07691">
    <property type="entry name" value="PA14"/>
    <property type="match status" value="1"/>
</dbReference>
<evidence type="ECO:0000256" key="2">
    <source>
        <dbReference type="ARBA" id="ARBA00022801"/>
    </source>
</evidence>
<dbReference type="Gene3D" id="3.20.20.300">
    <property type="entry name" value="Glycoside hydrolase, family 3, N-terminal domain"/>
    <property type="match status" value="1"/>
</dbReference>
<keyword evidence="8" id="KW-1185">Reference proteome</keyword>
<dbReference type="Pfam" id="PF01915">
    <property type="entry name" value="Glyco_hydro_3_C"/>
    <property type="match status" value="1"/>
</dbReference>
<dbReference type="InterPro" id="IPR013783">
    <property type="entry name" value="Ig-like_fold"/>
</dbReference>
<dbReference type="InterPro" id="IPR037524">
    <property type="entry name" value="PA14/GLEYA"/>
</dbReference>
<dbReference type="SMART" id="SM01217">
    <property type="entry name" value="Fn3_like"/>
    <property type="match status" value="1"/>
</dbReference>
<evidence type="ECO:0000256" key="3">
    <source>
        <dbReference type="ARBA" id="ARBA00023277"/>
    </source>
</evidence>
<dbReference type="PROSITE" id="PS00775">
    <property type="entry name" value="GLYCOSYL_HYDROL_F3"/>
    <property type="match status" value="1"/>
</dbReference>
<keyword evidence="4" id="KW-0326">Glycosidase</keyword>
<organism evidence="7 8">
    <name type="scientific">Acidisarcina polymorpha</name>
    <dbReference type="NCBI Taxonomy" id="2211140"/>
    <lineage>
        <taxon>Bacteria</taxon>
        <taxon>Pseudomonadati</taxon>
        <taxon>Acidobacteriota</taxon>
        <taxon>Terriglobia</taxon>
        <taxon>Terriglobales</taxon>
        <taxon>Acidobacteriaceae</taxon>
        <taxon>Acidisarcina</taxon>
    </lineage>
</organism>
<reference evidence="7 8" key="1">
    <citation type="journal article" date="2018" name="Front. Microbiol.">
        <title>Hydrolytic Capabilities as a Key to Environmental Success: Chitinolytic and Cellulolytic Acidobacteria From Acidic Sub-arctic Soils and Boreal Peatlands.</title>
        <authorList>
            <person name="Belova S.E."/>
            <person name="Ravin N.V."/>
            <person name="Pankratov T.A."/>
            <person name="Rakitin A.L."/>
            <person name="Ivanova A.A."/>
            <person name="Beletsky A.V."/>
            <person name="Mardanov A.V."/>
            <person name="Sinninghe Damste J.S."/>
            <person name="Dedysh S.N."/>
        </authorList>
    </citation>
    <scope>NUCLEOTIDE SEQUENCE [LARGE SCALE GENOMIC DNA]</scope>
    <source>
        <strain evidence="7 8">SBC82</strain>
    </source>
</reference>
<dbReference type="EMBL" id="CP030840">
    <property type="protein sequence ID" value="AXC13885.1"/>
    <property type="molecule type" value="Genomic_DNA"/>
</dbReference>
<evidence type="ECO:0000313" key="7">
    <source>
        <dbReference type="EMBL" id="AXC13885.1"/>
    </source>
</evidence>
<dbReference type="InterPro" id="IPR002772">
    <property type="entry name" value="Glyco_hydro_3_C"/>
</dbReference>
<dbReference type="SUPFAM" id="SSF51445">
    <property type="entry name" value="(Trans)glycosidases"/>
    <property type="match status" value="1"/>
</dbReference>
<proteinExistence type="inferred from homology"/>
<dbReference type="InterPro" id="IPR001764">
    <property type="entry name" value="Glyco_hydro_3_N"/>
</dbReference>
<dbReference type="PANTHER" id="PTHR42715">
    <property type="entry name" value="BETA-GLUCOSIDASE"/>
    <property type="match status" value="1"/>
</dbReference>
<dbReference type="PANTHER" id="PTHR42715:SF10">
    <property type="entry name" value="BETA-GLUCOSIDASE"/>
    <property type="match status" value="1"/>
</dbReference>
<sequence>MRGTRKIAGLLIYVPFLLLTQSLAQSSAPPSDDAVMERKIDSLLAKLTLDEKIQLIGGDAGTYIYAEPKLGFPRLRLSDGPVGAHPDGPSTAYTAGIALAASWDPALAFSIGEALGNDARAQGVSYLLGPGVNIYRAPMCGRNFEYFGEDPYLASRTVVGYIEGIQSRGVVATVKHYALNNQEYSRHDVSSDADERTLREIYLPAFEAAVREARVGAVMDSYNLIDGEHATQNKWLNLEVLKKDWGFDGVLMSDWAATYDGVAAANAGLDLEMPNPDYMNRTTLLPAIRSGVVSMATIDDKVRRILRISLRFGFGDRPQLDLSIPRDNPESRAIALQEARESIILLKNEGTLLPLDFTKIHTLAVIGPAAWPANTGGGGSSYVTPFDAESILRGLSSLRGLKVLYSPGVIAVQDLYNATKFDRPLDGAAEHDTVEIDTFSNRDFSGMPGSVSYAGNVANWRPNEWTAAVSEKQSIRYKATFTPQSTGAYIFATAAVASDSYRLLVDGKLLIQQPGHESQSPLWTELDLKKDVPIAVQLDYLPGADAPRISLGIRAVNDLISPNARVIAAQADAVLVAVGYDSSLESEGFDRTYRLPFAQDALIDTIATANKNTIVALVAGGEVDTRAWLGHVPAFLQLWYPGQEGGTAVAEILSGERSPEGKLPFTFVGSWEENPVHDHYYAAPVAPGVTPHIRYEEGVFLGYRYFTTNGKKPLYPFGFGLTYSDFRFSNLSISPDAGAVGNFHVSFDIANIGARPAADVAQLYIGDPSAKVKRPAKELKGFEKVRLDSGQSKHVDLIINKRALSYWDEQAHDWIVDPGVFKVYVGDSSENTQLTADLTVTAP</sequence>
<dbReference type="InterPro" id="IPR011658">
    <property type="entry name" value="PA14_dom"/>
</dbReference>
<keyword evidence="5" id="KW-0732">Signal</keyword>
<dbReference type="RefSeq" id="WP_114208775.1">
    <property type="nucleotide sequence ID" value="NZ_CP030840.1"/>
</dbReference>
<dbReference type="Pfam" id="PF14310">
    <property type="entry name" value="Fn3-like"/>
    <property type="match status" value="1"/>
</dbReference>
<dbReference type="InterPro" id="IPR019800">
    <property type="entry name" value="Glyco_hydro_3_AS"/>
</dbReference>
<evidence type="ECO:0000259" key="6">
    <source>
        <dbReference type="PROSITE" id="PS51820"/>
    </source>
</evidence>
<dbReference type="InterPro" id="IPR026891">
    <property type="entry name" value="Fn3-like"/>
</dbReference>
<dbReference type="PRINTS" id="PR00133">
    <property type="entry name" value="GLHYDRLASE3"/>
</dbReference>